<dbReference type="RefSeq" id="WP_377002887.1">
    <property type="nucleotide sequence ID" value="NZ_JBHSGG010000002.1"/>
</dbReference>
<keyword evidence="1" id="KW-0732">Signal</keyword>
<dbReference type="InterPro" id="IPR011990">
    <property type="entry name" value="TPR-like_helical_dom_sf"/>
</dbReference>
<accession>A0ABV9NG66</accession>
<sequence>MQRMLRATLLGGLGLAMAMPFVSARPTAEPPDVWRDHLEAVRAADGITNQEARCRAYPDLPHNRWRPGAALARCTLLREPMYTLERIGEVLGQADGAAQLERDFAALLQAHYTDQEQREQIFVAFRVFDHTPKAGEVARSWHDASPGSAFATMALATHHAAIGWRARGGALASRVSHERFERMHRQFEHAVPLYGRVLTIEPRLSVACVKLMEIGAQVSDELEAAATEHCLSVDPDSYHVAYQLIRGAQPRWGGSDAALRHAVAYAAARVERNPILGALLGEAAGDEPSMASDRAAAADALASAAAMAPSGGLLRSAGLGYREKDDPWRALVYLSQSTRFWPTDADYFSARGRLLFEDLDDAAWARADLLRALQLEPDGANHHYTLGRILQRTDGYAAARPHFRFAMEHGQHKQTSHELYCQTFIETRHVSLEMEQCTAELVRTYPESGEAWRLRAWALYPTRHPDTVDAIDRFLLHADMSKPWNAGSMQTLLTWRHELVAEQPALPDRN</sequence>
<dbReference type="EMBL" id="JBHSGG010000002">
    <property type="protein sequence ID" value="MFC4726921.1"/>
    <property type="molecule type" value="Genomic_DNA"/>
</dbReference>
<feature type="chain" id="PRO_5046634987" evidence="1">
    <location>
        <begin position="25"/>
        <end position="510"/>
    </location>
</feature>
<dbReference type="SUPFAM" id="SSF48452">
    <property type="entry name" value="TPR-like"/>
    <property type="match status" value="1"/>
</dbReference>
<reference evidence="3" key="1">
    <citation type="journal article" date="2019" name="Int. J. Syst. Evol. Microbiol.">
        <title>The Global Catalogue of Microorganisms (GCM) 10K type strain sequencing project: providing services to taxonomists for standard genome sequencing and annotation.</title>
        <authorList>
            <consortium name="The Broad Institute Genomics Platform"/>
            <consortium name="The Broad Institute Genome Sequencing Center for Infectious Disease"/>
            <person name="Wu L."/>
            <person name="Ma J."/>
        </authorList>
    </citation>
    <scope>NUCLEOTIDE SEQUENCE [LARGE SCALE GENOMIC DNA]</scope>
    <source>
        <strain evidence="3">CGMCC 1.13574</strain>
    </source>
</reference>
<evidence type="ECO:0000313" key="3">
    <source>
        <dbReference type="Proteomes" id="UP001595892"/>
    </source>
</evidence>
<proteinExistence type="predicted"/>
<protein>
    <submittedName>
        <fullName evidence="2">Type IV pilus biogenesis/stability protein PilW</fullName>
    </submittedName>
</protein>
<evidence type="ECO:0000256" key="1">
    <source>
        <dbReference type="SAM" id="SignalP"/>
    </source>
</evidence>
<comment type="caution">
    <text evidence="2">The sequence shown here is derived from an EMBL/GenBank/DDBJ whole genome shotgun (WGS) entry which is preliminary data.</text>
</comment>
<dbReference type="Proteomes" id="UP001595892">
    <property type="component" value="Unassembled WGS sequence"/>
</dbReference>
<feature type="signal peptide" evidence="1">
    <location>
        <begin position="1"/>
        <end position="24"/>
    </location>
</feature>
<organism evidence="2 3">
    <name type="scientific">Coralloluteibacterium thermophilum</name>
    <dbReference type="NCBI Taxonomy" id="2707049"/>
    <lineage>
        <taxon>Bacteria</taxon>
        <taxon>Pseudomonadati</taxon>
        <taxon>Pseudomonadota</taxon>
        <taxon>Gammaproteobacteria</taxon>
        <taxon>Lysobacterales</taxon>
        <taxon>Lysobacteraceae</taxon>
        <taxon>Coralloluteibacterium</taxon>
    </lineage>
</organism>
<name>A0ABV9NG66_9GAMM</name>
<dbReference type="Gene3D" id="1.25.40.10">
    <property type="entry name" value="Tetratricopeptide repeat domain"/>
    <property type="match status" value="1"/>
</dbReference>
<gene>
    <name evidence="2" type="ORF">ACFO3Q_01850</name>
</gene>
<evidence type="ECO:0000313" key="2">
    <source>
        <dbReference type="EMBL" id="MFC4726921.1"/>
    </source>
</evidence>
<keyword evidence="3" id="KW-1185">Reference proteome</keyword>